<dbReference type="GO" id="GO:0003700">
    <property type="term" value="F:DNA-binding transcription factor activity"/>
    <property type="evidence" value="ECO:0007669"/>
    <property type="project" value="InterPro"/>
</dbReference>
<gene>
    <name evidence="8" type="ORF">H9906_01715</name>
</gene>
<sequence>MKRRRLSDEIADKIKTLILDGAWGNGERLPPERELAERFGVSRPSLREAIHSLVATGLLRSQHGGGTYVADEVGNSFRDPLQAILLSSPDAQRDLLEFRHMVEGACSFYAAQRATAADRQRLTAAFERLKAHHTQSLSADDGSEESADAHFHLVIAEASHNTILLHTMRNTYDVIGNEVRVNFGGMFSDGSGARDDLMQQHQALYDAIMEGRARDALDAAHAHIRYVQDTLLRLEQAQVREARSLRRRSDLL</sequence>
<accession>A0A9D2RG17</accession>
<dbReference type="SMART" id="SM00895">
    <property type="entry name" value="FCD"/>
    <property type="match status" value="1"/>
</dbReference>
<dbReference type="Gene3D" id="1.20.120.530">
    <property type="entry name" value="GntR ligand-binding domain-like"/>
    <property type="match status" value="1"/>
</dbReference>
<dbReference type="PRINTS" id="PR00035">
    <property type="entry name" value="HTHGNTR"/>
</dbReference>
<evidence type="ECO:0000256" key="2">
    <source>
        <dbReference type="ARBA" id="ARBA00023015"/>
    </source>
</evidence>
<dbReference type="Pfam" id="PF07729">
    <property type="entry name" value="FCD"/>
    <property type="match status" value="1"/>
</dbReference>
<keyword evidence="4" id="KW-0804">Transcription</keyword>
<dbReference type="PROSITE" id="PS50949">
    <property type="entry name" value="HTH_GNTR"/>
    <property type="match status" value="1"/>
</dbReference>
<reference evidence="8" key="1">
    <citation type="journal article" date="2021" name="PeerJ">
        <title>Extensive microbial diversity within the chicken gut microbiome revealed by metagenomics and culture.</title>
        <authorList>
            <person name="Gilroy R."/>
            <person name="Ravi A."/>
            <person name="Getino M."/>
            <person name="Pursley I."/>
            <person name="Horton D.L."/>
            <person name="Alikhan N.F."/>
            <person name="Baker D."/>
            <person name="Gharbi K."/>
            <person name="Hall N."/>
            <person name="Watson M."/>
            <person name="Adriaenssens E.M."/>
            <person name="Foster-Nyarko E."/>
            <person name="Jarju S."/>
            <person name="Secka A."/>
            <person name="Antonio M."/>
            <person name="Oren A."/>
            <person name="Chaudhuri R.R."/>
            <person name="La Ragione R."/>
            <person name="Hildebrand F."/>
            <person name="Pallen M.J."/>
        </authorList>
    </citation>
    <scope>NUCLEOTIDE SEQUENCE</scope>
    <source>
        <strain evidence="8">9264</strain>
    </source>
</reference>
<comment type="function">
    <text evidence="5">Transcriptional repressor for the pyruvate dehydrogenase complex genes aceEF and lpd.</text>
</comment>
<evidence type="ECO:0000259" key="7">
    <source>
        <dbReference type="PROSITE" id="PS50949"/>
    </source>
</evidence>
<dbReference type="EMBL" id="DWUQ01000033">
    <property type="protein sequence ID" value="HJD43732.1"/>
    <property type="molecule type" value="Genomic_DNA"/>
</dbReference>
<keyword evidence="2" id="KW-0805">Transcription regulation</keyword>
<dbReference type="PANTHER" id="PTHR43537:SF34">
    <property type="entry name" value="PYRUVATE DEHYDROGENASE COMPLEX REPRESSOR"/>
    <property type="match status" value="1"/>
</dbReference>
<dbReference type="PANTHER" id="PTHR43537">
    <property type="entry name" value="TRANSCRIPTIONAL REGULATOR, GNTR FAMILY"/>
    <property type="match status" value="1"/>
</dbReference>
<evidence type="ECO:0000256" key="3">
    <source>
        <dbReference type="ARBA" id="ARBA00023125"/>
    </source>
</evidence>
<organism evidence="8 9">
    <name type="scientific">Candidatus Paenalcaligenes intestinipullorum</name>
    <dbReference type="NCBI Taxonomy" id="2838718"/>
    <lineage>
        <taxon>Bacteria</taxon>
        <taxon>Pseudomonadati</taxon>
        <taxon>Pseudomonadota</taxon>
        <taxon>Betaproteobacteria</taxon>
        <taxon>Burkholderiales</taxon>
        <taxon>Alcaligenaceae</taxon>
        <taxon>Paenalcaligenes</taxon>
    </lineage>
</organism>
<dbReference type="AlphaFoldDB" id="A0A9D2RG17"/>
<keyword evidence="1" id="KW-0678">Repressor</keyword>
<dbReference type="InterPro" id="IPR011711">
    <property type="entry name" value="GntR_C"/>
</dbReference>
<protein>
    <recommendedName>
        <fullName evidence="6">Pyruvate dehydrogenase complex repressor</fullName>
    </recommendedName>
</protein>
<evidence type="ECO:0000256" key="5">
    <source>
        <dbReference type="ARBA" id="ARBA00037357"/>
    </source>
</evidence>
<evidence type="ECO:0000256" key="1">
    <source>
        <dbReference type="ARBA" id="ARBA00022491"/>
    </source>
</evidence>
<feature type="domain" description="HTH gntR-type" evidence="7">
    <location>
        <begin position="4"/>
        <end position="72"/>
    </location>
</feature>
<name>A0A9D2RG17_9BURK</name>
<comment type="caution">
    <text evidence="8">The sequence shown here is derived from an EMBL/GenBank/DDBJ whole genome shotgun (WGS) entry which is preliminary data.</text>
</comment>
<dbReference type="InterPro" id="IPR036390">
    <property type="entry name" value="WH_DNA-bd_sf"/>
</dbReference>
<dbReference type="GO" id="GO:0003677">
    <property type="term" value="F:DNA binding"/>
    <property type="evidence" value="ECO:0007669"/>
    <property type="project" value="UniProtKB-KW"/>
</dbReference>
<evidence type="ECO:0000313" key="8">
    <source>
        <dbReference type="EMBL" id="HJD43732.1"/>
    </source>
</evidence>
<dbReference type="SUPFAM" id="SSF46785">
    <property type="entry name" value="Winged helix' DNA-binding domain"/>
    <property type="match status" value="1"/>
</dbReference>
<evidence type="ECO:0000256" key="6">
    <source>
        <dbReference type="ARBA" id="ARBA00039592"/>
    </source>
</evidence>
<dbReference type="SUPFAM" id="SSF48008">
    <property type="entry name" value="GntR ligand-binding domain-like"/>
    <property type="match status" value="1"/>
</dbReference>
<dbReference type="Pfam" id="PF00392">
    <property type="entry name" value="GntR"/>
    <property type="match status" value="1"/>
</dbReference>
<evidence type="ECO:0000256" key="4">
    <source>
        <dbReference type="ARBA" id="ARBA00023163"/>
    </source>
</evidence>
<dbReference type="InterPro" id="IPR000524">
    <property type="entry name" value="Tscrpt_reg_HTH_GntR"/>
</dbReference>
<dbReference type="InterPro" id="IPR036388">
    <property type="entry name" value="WH-like_DNA-bd_sf"/>
</dbReference>
<reference evidence="8" key="2">
    <citation type="submission" date="2021-04" db="EMBL/GenBank/DDBJ databases">
        <authorList>
            <person name="Gilroy R."/>
        </authorList>
    </citation>
    <scope>NUCLEOTIDE SEQUENCE</scope>
    <source>
        <strain evidence="8">9264</strain>
    </source>
</reference>
<keyword evidence="3" id="KW-0238">DNA-binding</keyword>
<dbReference type="CDD" id="cd07377">
    <property type="entry name" value="WHTH_GntR"/>
    <property type="match status" value="1"/>
</dbReference>
<evidence type="ECO:0000313" key="9">
    <source>
        <dbReference type="Proteomes" id="UP000823889"/>
    </source>
</evidence>
<dbReference type="InterPro" id="IPR008920">
    <property type="entry name" value="TF_FadR/GntR_C"/>
</dbReference>
<dbReference type="Gene3D" id="1.10.10.10">
    <property type="entry name" value="Winged helix-like DNA-binding domain superfamily/Winged helix DNA-binding domain"/>
    <property type="match status" value="1"/>
</dbReference>
<proteinExistence type="predicted"/>
<dbReference type="Proteomes" id="UP000823889">
    <property type="component" value="Unassembled WGS sequence"/>
</dbReference>
<dbReference type="SMART" id="SM00345">
    <property type="entry name" value="HTH_GNTR"/>
    <property type="match status" value="1"/>
</dbReference>